<evidence type="ECO:0000256" key="1">
    <source>
        <dbReference type="ARBA" id="ARBA00011065"/>
    </source>
</evidence>
<dbReference type="FunFam" id="3.40.250.10:FF:000021">
    <property type="entry name" value="M-phase inducer phosphatase cdc-25.2"/>
    <property type="match status" value="1"/>
</dbReference>
<evidence type="ECO:0000313" key="14">
    <source>
        <dbReference type="Proteomes" id="UP000000267"/>
    </source>
</evidence>
<reference evidence="13 14" key="1">
    <citation type="journal article" date="2007" name="Proc. Natl. Acad. Sci. U.S.A.">
        <title>Independent sorting-out of thousands of duplicated gene pairs in two yeast species descended from a whole-genome duplication.</title>
        <authorList>
            <person name="Scannell D.R."/>
            <person name="Frank A.C."/>
            <person name="Conant G.C."/>
            <person name="Byrne K.P."/>
            <person name="Woolfit M."/>
            <person name="Wolfe K.H."/>
        </authorList>
    </citation>
    <scope>NUCLEOTIDE SEQUENCE [LARGE SCALE GENOMIC DNA]</scope>
    <source>
        <strain evidence="14">ATCC 22028 / DSM 70294 / BCRC 21397 / CBS 2163 / NBRC 10782 / NRRL Y-8283 / UCD 57-17</strain>
    </source>
</reference>
<dbReference type="RefSeq" id="XP_001646207.1">
    <property type="nucleotide sequence ID" value="XM_001646157.1"/>
</dbReference>
<gene>
    <name evidence="13" type="ORF">Kpol_1013p20</name>
</gene>
<evidence type="ECO:0000313" key="13">
    <source>
        <dbReference type="EMBL" id="EDO18349.1"/>
    </source>
</evidence>
<evidence type="ECO:0000256" key="4">
    <source>
        <dbReference type="ARBA" id="ARBA00022776"/>
    </source>
</evidence>
<dbReference type="OrthoDB" id="26523at2759"/>
<feature type="region of interest" description="Disordered" evidence="11">
    <location>
        <begin position="47"/>
        <end position="73"/>
    </location>
</feature>
<evidence type="ECO:0000256" key="7">
    <source>
        <dbReference type="ARBA" id="ARBA00023306"/>
    </source>
</evidence>
<evidence type="ECO:0000256" key="10">
    <source>
        <dbReference type="RuleBase" id="RU368028"/>
    </source>
</evidence>
<dbReference type="SMART" id="SM00450">
    <property type="entry name" value="RHOD"/>
    <property type="match status" value="1"/>
</dbReference>
<dbReference type="GO" id="GO:0004725">
    <property type="term" value="F:protein tyrosine phosphatase activity"/>
    <property type="evidence" value="ECO:0007669"/>
    <property type="project" value="UniProtKB-UniRule"/>
</dbReference>
<dbReference type="SUPFAM" id="SSF52821">
    <property type="entry name" value="Rhodanese/Cell cycle control phosphatase"/>
    <property type="match status" value="1"/>
</dbReference>
<dbReference type="HOGENOM" id="CLU_457216_0_0_1"/>
<evidence type="ECO:0000259" key="12">
    <source>
        <dbReference type="PROSITE" id="PS50206"/>
    </source>
</evidence>
<keyword evidence="6 10" id="KW-0904">Protein phosphatase</keyword>
<dbReference type="EMBL" id="DS480390">
    <property type="protein sequence ID" value="EDO18349.1"/>
    <property type="molecule type" value="Genomic_DNA"/>
</dbReference>
<comment type="similarity">
    <text evidence="1 10">Belongs to the MPI phosphatase family.</text>
</comment>
<dbReference type="InterPro" id="IPR001763">
    <property type="entry name" value="Rhodanese-like_dom"/>
</dbReference>
<dbReference type="FunCoup" id="A7TH68">
    <property type="interactions" value="287"/>
</dbReference>
<evidence type="ECO:0000256" key="6">
    <source>
        <dbReference type="ARBA" id="ARBA00022912"/>
    </source>
</evidence>
<evidence type="ECO:0000256" key="8">
    <source>
        <dbReference type="ARBA" id="ARBA00051722"/>
    </source>
</evidence>
<accession>A7TH68</accession>
<dbReference type="PROSITE" id="PS50206">
    <property type="entry name" value="RHODANESE_3"/>
    <property type="match status" value="1"/>
</dbReference>
<evidence type="ECO:0000256" key="3">
    <source>
        <dbReference type="ARBA" id="ARBA00022618"/>
    </source>
</evidence>
<dbReference type="Proteomes" id="UP000000267">
    <property type="component" value="Unassembled WGS sequence"/>
</dbReference>
<keyword evidence="3 10" id="KW-0132">Cell division</keyword>
<dbReference type="GO" id="GO:0005634">
    <property type="term" value="C:nucleus"/>
    <property type="evidence" value="ECO:0007669"/>
    <property type="project" value="TreeGrafter"/>
</dbReference>
<dbReference type="InterPro" id="IPR036873">
    <property type="entry name" value="Rhodanese-like_dom_sf"/>
</dbReference>
<dbReference type="PRINTS" id="PR00716">
    <property type="entry name" value="MPIPHPHTASE"/>
</dbReference>
<keyword evidence="4 10" id="KW-0498">Mitosis</keyword>
<proteinExistence type="inferred from homology"/>
<dbReference type="PANTHER" id="PTHR10828">
    <property type="entry name" value="M-PHASE INDUCER PHOSPHATASE DUAL SPECIFICITY PHOSPHATASE CDC25"/>
    <property type="match status" value="1"/>
</dbReference>
<dbReference type="GO" id="GO:0010971">
    <property type="term" value="P:positive regulation of G2/M transition of mitotic cell cycle"/>
    <property type="evidence" value="ECO:0007669"/>
    <property type="project" value="TreeGrafter"/>
</dbReference>
<sequence length="596" mass="68254">MSGDHQFRSNTSLKDDAEGGILRKMSLGSPFQDSSKFIKNIHSYLKSKKKTSKYQNKPDSTISTNNSPNSDDLAINIDTSFDIDESPLGLKITSSDQQPFSNIYSLSPTKLNKNKTNDTSIQLKSLDTSSKSKQPLPFTDLSNDLDIISQSNSEITKRSIIDDSSIKRNLLDLRLDSPKSSPRNDKFNHKYNNAVHKNQDSSKKDRRKIKTQRAQSLKRINSMYSNPKELENSISKMKEESKDDLSSMIPKQLFESRLSSSNISVYYNKSNNEKDHFPRITASTLKKITQDKIYEPHYSACYIVDCRFEYEYSGGHILNAMNVPSKDELEWELLNESILNSMGDKPILLVFHCEFSSYRSPIMASHLRNCDRILNQEQYPELLYPDILILDGGYKSFYDEFPKLCYPCNYVCMDSQENLATRNQEMGKFRNDSKRNVSRNSSLYRLTSISRSTTKLKTANLITTTTNDTTSQLYKSQTYNSSFASFKPEPPKKSIFSRYQDNDSFESIIDSSPISRNSAKLFYGINNLEPTSKSIFSDDTRDYEIQSPTIGQIFSESKTTNPFNESDSEYLDDVPSIYETPINDTFERNIEFNNNS</sequence>
<dbReference type="STRING" id="436907.A7TH68"/>
<evidence type="ECO:0000256" key="2">
    <source>
        <dbReference type="ARBA" id="ARBA00013064"/>
    </source>
</evidence>
<dbReference type="InterPro" id="IPR000751">
    <property type="entry name" value="MPI_Phosphatase"/>
</dbReference>
<organism evidence="14">
    <name type="scientific">Vanderwaltozyma polyspora (strain ATCC 22028 / DSM 70294 / BCRC 21397 / CBS 2163 / NBRC 10782 / NRRL Y-8283 / UCD 57-17)</name>
    <name type="common">Kluyveromyces polysporus</name>
    <dbReference type="NCBI Taxonomy" id="436907"/>
    <lineage>
        <taxon>Eukaryota</taxon>
        <taxon>Fungi</taxon>
        <taxon>Dikarya</taxon>
        <taxon>Ascomycota</taxon>
        <taxon>Saccharomycotina</taxon>
        <taxon>Saccharomycetes</taxon>
        <taxon>Saccharomycetales</taxon>
        <taxon>Saccharomycetaceae</taxon>
        <taxon>Vanderwaltozyma</taxon>
    </lineage>
</organism>
<keyword evidence="14" id="KW-1185">Reference proteome</keyword>
<dbReference type="InParanoid" id="A7TH68"/>
<evidence type="ECO:0000256" key="11">
    <source>
        <dbReference type="SAM" id="MobiDB-lite"/>
    </source>
</evidence>
<evidence type="ECO:0000256" key="5">
    <source>
        <dbReference type="ARBA" id="ARBA00022801"/>
    </source>
</evidence>
<dbReference type="CDD" id="cd01530">
    <property type="entry name" value="Cdc25"/>
    <property type="match status" value="1"/>
</dbReference>
<dbReference type="Pfam" id="PF00581">
    <property type="entry name" value="Rhodanese"/>
    <property type="match status" value="1"/>
</dbReference>
<dbReference type="eggNOG" id="KOG3772">
    <property type="taxonomic scope" value="Eukaryota"/>
</dbReference>
<comment type="function">
    <text evidence="10">Tyrosine protein phosphatase which functions as a dosage-dependent inducer of mitotic progression.</text>
</comment>
<dbReference type="Gene3D" id="3.40.250.10">
    <property type="entry name" value="Rhodanese-like domain"/>
    <property type="match status" value="1"/>
</dbReference>
<dbReference type="GO" id="GO:0110032">
    <property type="term" value="P:positive regulation of G2/MI transition of meiotic cell cycle"/>
    <property type="evidence" value="ECO:0007669"/>
    <property type="project" value="TreeGrafter"/>
</dbReference>
<dbReference type="GO" id="GO:0051301">
    <property type="term" value="P:cell division"/>
    <property type="evidence" value="ECO:0007669"/>
    <property type="project" value="UniProtKB-UniRule"/>
</dbReference>
<keyword evidence="5 10" id="KW-0378">Hydrolase</keyword>
<dbReference type="EC" id="3.1.3.48" evidence="2 10"/>
<feature type="compositionally biased region" description="Basic and acidic residues" evidence="11">
    <location>
        <begin position="175"/>
        <end position="188"/>
    </location>
</feature>
<dbReference type="AlphaFoldDB" id="A7TH68"/>
<dbReference type="OMA" id="HDFFKRI"/>
<name>A7TH68_VANPO</name>
<feature type="region of interest" description="Disordered" evidence="11">
    <location>
        <begin position="175"/>
        <end position="214"/>
    </location>
</feature>
<dbReference type="PhylomeDB" id="A7TH68"/>
<keyword evidence="7 10" id="KW-0131">Cell cycle</keyword>
<feature type="domain" description="Rhodanese" evidence="12">
    <location>
        <begin position="297"/>
        <end position="406"/>
    </location>
</feature>
<protein>
    <recommendedName>
        <fullName evidence="9 10">M-phase inducer phosphatase</fullName>
        <ecNumber evidence="2 10">3.1.3.48</ecNumber>
    </recommendedName>
</protein>
<dbReference type="GeneID" id="5546631"/>
<comment type="catalytic activity">
    <reaction evidence="8 10">
        <text>O-phospho-L-tyrosyl-[protein] + H2O = L-tyrosyl-[protein] + phosphate</text>
        <dbReference type="Rhea" id="RHEA:10684"/>
        <dbReference type="Rhea" id="RHEA-COMP:10136"/>
        <dbReference type="Rhea" id="RHEA-COMP:20101"/>
        <dbReference type="ChEBI" id="CHEBI:15377"/>
        <dbReference type="ChEBI" id="CHEBI:43474"/>
        <dbReference type="ChEBI" id="CHEBI:46858"/>
        <dbReference type="ChEBI" id="CHEBI:61978"/>
        <dbReference type="EC" id="3.1.3.48"/>
    </reaction>
</comment>
<dbReference type="PANTHER" id="PTHR10828:SF17">
    <property type="entry name" value="PROTEIN-TYROSINE-PHOSPHATASE"/>
    <property type="match status" value="1"/>
</dbReference>
<dbReference type="GO" id="GO:0005737">
    <property type="term" value="C:cytoplasm"/>
    <property type="evidence" value="ECO:0007669"/>
    <property type="project" value="TreeGrafter"/>
</dbReference>
<evidence type="ECO:0000256" key="9">
    <source>
        <dbReference type="ARBA" id="ARBA00067190"/>
    </source>
</evidence>
<feature type="compositionally biased region" description="Polar residues" evidence="11">
    <location>
        <begin position="54"/>
        <end position="70"/>
    </location>
</feature>
<dbReference type="KEGG" id="vpo:Kpol_1013p20"/>
<dbReference type="GO" id="GO:0000086">
    <property type="term" value="P:G2/M transition of mitotic cell cycle"/>
    <property type="evidence" value="ECO:0007669"/>
    <property type="project" value="TreeGrafter"/>
</dbReference>